<dbReference type="PANTHER" id="PTHR43630">
    <property type="entry name" value="POLY-BETA-1,6-N-ACETYL-D-GLUCOSAMINE SYNTHASE"/>
    <property type="match status" value="1"/>
</dbReference>
<dbReference type="EMBL" id="AP018732">
    <property type="protein sequence ID" value="BBE42332.1"/>
    <property type="molecule type" value="Genomic_DNA"/>
</dbReference>
<dbReference type="PANTHER" id="PTHR43630:SF1">
    <property type="entry name" value="POLY-BETA-1,6-N-ACETYL-D-GLUCOSAMINE SYNTHASE"/>
    <property type="match status" value="1"/>
</dbReference>
<proteinExistence type="predicted"/>
<dbReference type="Pfam" id="PF13632">
    <property type="entry name" value="Glyco_trans_2_3"/>
    <property type="match status" value="1"/>
</dbReference>
<keyword evidence="3" id="KW-1133">Transmembrane helix</keyword>
<dbReference type="AlphaFoldDB" id="A0A4P2VGE2"/>
<dbReference type="InterPro" id="IPR029044">
    <property type="entry name" value="Nucleotide-diphossugar_trans"/>
</dbReference>
<dbReference type="SUPFAM" id="SSF53448">
    <property type="entry name" value="Nucleotide-diphospho-sugar transferases"/>
    <property type="match status" value="1"/>
</dbReference>
<dbReference type="KEGG" id="ccai:NAS2_0943"/>
<evidence type="ECO:0000313" key="6">
    <source>
        <dbReference type="Proteomes" id="UP000509448"/>
    </source>
</evidence>
<dbReference type="GO" id="GO:0016757">
    <property type="term" value="F:glycosyltransferase activity"/>
    <property type="evidence" value="ECO:0007669"/>
    <property type="project" value="UniProtKB-KW"/>
</dbReference>
<keyword evidence="2" id="KW-0808">Transferase</keyword>
<evidence type="ECO:0000259" key="4">
    <source>
        <dbReference type="Pfam" id="PF13632"/>
    </source>
</evidence>
<feature type="transmembrane region" description="Helical" evidence="3">
    <location>
        <begin position="292"/>
        <end position="313"/>
    </location>
</feature>
<sequence>MNALLVYVAATAGLALAASGAEAGMLIYSNRSRDAQDPDPPVDEYPKISVIIPAYREGAHVMDAVNSAVGMDYPSDKLEVILALEGDDEVTMRSLGKLANCTDAPCERGGVPVRTVINSSGSRSKPAALSEAARAADGDVICVLDADDVLDAEAAKAAVHVMAGDVAAVQLARDTRNPRERGSLTLAQHGELEVNNNYLIPAMKGLSGFVPILGSGYFVSRSALREVGMWNPKAPAEDLDLAMRLYERGYRVEFLSSPRVHTLAVTSLRRLLRQRERWIRGTLLLMPKATRILGRTWPVVLSYMISPVAWMLADAWPVIWFLSPGTQVLIAGATVASLALYAFKIKMQGGTASAPLVSIVYALATWLALGRLLIEPRSWTGTRA</sequence>
<evidence type="ECO:0000256" key="1">
    <source>
        <dbReference type="ARBA" id="ARBA00022676"/>
    </source>
</evidence>
<accession>A0A4P2VGE2</accession>
<feature type="transmembrane region" description="Helical" evidence="3">
    <location>
        <begin position="355"/>
        <end position="374"/>
    </location>
</feature>
<keyword evidence="1" id="KW-0328">Glycosyltransferase</keyword>
<dbReference type="RefSeq" id="WP_174448576.1">
    <property type="nucleotide sequence ID" value="NZ_AP018732.1"/>
</dbReference>
<dbReference type="OrthoDB" id="46222at2157"/>
<feature type="domain" description="Glycosyltransferase 2-like" evidence="4">
    <location>
        <begin position="141"/>
        <end position="328"/>
    </location>
</feature>
<feature type="transmembrane region" description="Helical" evidence="3">
    <location>
        <begin position="319"/>
        <end position="343"/>
    </location>
</feature>
<keyword evidence="3" id="KW-0812">Transmembrane</keyword>
<dbReference type="Gene3D" id="3.90.550.10">
    <property type="entry name" value="Spore Coat Polysaccharide Biosynthesis Protein SpsA, Chain A"/>
    <property type="match status" value="1"/>
</dbReference>
<dbReference type="GeneID" id="55584755"/>
<name>A0A4P2VGE2_9ARCH</name>
<organism evidence="5 6">
    <name type="scientific">Conexivisphaera calida</name>
    <dbReference type="NCBI Taxonomy" id="1874277"/>
    <lineage>
        <taxon>Archaea</taxon>
        <taxon>Nitrososphaerota</taxon>
        <taxon>Conexivisphaeria</taxon>
        <taxon>Conexivisphaerales</taxon>
        <taxon>Conexivisphaeraceae</taxon>
        <taxon>Conexivisphaera</taxon>
    </lineage>
</organism>
<gene>
    <name evidence="5" type="ORF">NAS2_0943</name>
</gene>
<reference evidence="5 6" key="1">
    <citation type="journal article" date="2019" name="ISME J.">
        <title>Isolation and characterization of a thermophilic sulfur- and iron-reducing thaumarchaeote from a terrestrial acidic hot spring.</title>
        <authorList>
            <person name="Kato S."/>
            <person name="Itoh T."/>
            <person name="Yuki M."/>
            <person name="Nagamori M."/>
            <person name="Ohnishi M."/>
            <person name="Uematsu K."/>
            <person name="Suzuki K."/>
            <person name="Takashina T."/>
            <person name="Ohkuma M."/>
        </authorList>
    </citation>
    <scope>NUCLEOTIDE SEQUENCE [LARGE SCALE GENOMIC DNA]</scope>
    <source>
        <strain evidence="5 6">NAS-02</strain>
    </source>
</reference>
<dbReference type="InterPro" id="IPR001173">
    <property type="entry name" value="Glyco_trans_2-like"/>
</dbReference>
<keyword evidence="6" id="KW-1185">Reference proteome</keyword>
<evidence type="ECO:0000256" key="2">
    <source>
        <dbReference type="ARBA" id="ARBA00022679"/>
    </source>
</evidence>
<protein>
    <submittedName>
        <fullName evidence="5">Putative polysaccharide deacetylase</fullName>
    </submittedName>
</protein>
<evidence type="ECO:0000313" key="5">
    <source>
        <dbReference type="EMBL" id="BBE42332.1"/>
    </source>
</evidence>
<keyword evidence="3" id="KW-0472">Membrane</keyword>
<dbReference type="Proteomes" id="UP000509448">
    <property type="component" value="Chromosome"/>
</dbReference>
<evidence type="ECO:0000256" key="3">
    <source>
        <dbReference type="SAM" id="Phobius"/>
    </source>
</evidence>